<reference evidence="11 12" key="1">
    <citation type="submission" date="2010-12" db="EMBL/GenBank/DDBJ databases">
        <authorList>
            <person name="Muzny D."/>
            <person name="Qin X."/>
            <person name="Deng J."/>
            <person name="Jiang H."/>
            <person name="Liu Y."/>
            <person name="Qu J."/>
            <person name="Song X.-Z."/>
            <person name="Zhang L."/>
            <person name="Thornton R."/>
            <person name="Coyle M."/>
            <person name="Francisco L."/>
            <person name="Jackson L."/>
            <person name="Javaid M."/>
            <person name="Korchina V."/>
            <person name="Kovar C."/>
            <person name="Mata R."/>
            <person name="Mathew T."/>
            <person name="Ngo R."/>
            <person name="Nguyen L."/>
            <person name="Nguyen N."/>
            <person name="Okwuonu G."/>
            <person name="Ongeri F."/>
            <person name="Pham C."/>
            <person name="Simmons D."/>
            <person name="Wilczek-Boney K."/>
            <person name="Hale W."/>
            <person name="Jakkamsetti A."/>
            <person name="Pham P."/>
            <person name="Ruth R."/>
            <person name="San Lucas F."/>
            <person name="Warren J."/>
            <person name="Zhang J."/>
            <person name="Zhao Z."/>
            <person name="Zhou C."/>
            <person name="Zhu D."/>
            <person name="Lee S."/>
            <person name="Bess C."/>
            <person name="Blankenburg K."/>
            <person name="Forbes L."/>
            <person name="Fu Q."/>
            <person name="Gubbala S."/>
            <person name="Hirani K."/>
            <person name="Jayaseelan J.C."/>
            <person name="Lara F."/>
            <person name="Munidasa M."/>
            <person name="Palculict T."/>
            <person name="Patil S."/>
            <person name="Pu L.-L."/>
            <person name="Saada N."/>
            <person name="Tang L."/>
            <person name="Weissenberger G."/>
            <person name="Zhu Y."/>
            <person name="Hemphill L."/>
            <person name="Shang Y."/>
            <person name="Youmans B."/>
            <person name="Ayvaz T."/>
            <person name="Ross M."/>
            <person name="Santibanez J."/>
            <person name="Aqrawi P."/>
            <person name="Gross S."/>
            <person name="Joshi V."/>
            <person name="Fowler G."/>
            <person name="Nazareth L."/>
            <person name="Reid J."/>
            <person name="Worley K."/>
            <person name="Petrosino J."/>
            <person name="Highlander S."/>
            <person name="Gibbs R."/>
        </authorList>
    </citation>
    <scope>NUCLEOTIDE SEQUENCE [LARGE SCALE GENOMIC DNA]</scope>
    <source>
        <strain evidence="11 12">ATCC 51599</strain>
    </source>
</reference>
<proteinExistence type="inferred from homology"/>
<dbReference type="AlphaFoldDB" id="E7RWU6"/>
<dbReference type="GO" id="GO:0015627">
    <property type="term" value="C:type II protein secretion system complex"/>
    <property type="evidence" value="ECO:0007669"/>
    <property type="project" value="UniProtKB-UniRule"/>
</dbReference>
<evidence type="ECO:0000256" key="1">
    <source>
        <dbReference type="ARBA" id="ARBA00004377"/>
    </source>
</evidence>
<keyword evidence="7 9" id="KW-1133">Transmembrane helix</keyword>
<evidence type="ECO:0000256" key="4">
    <source>
        <dbReference type="ARBA" id="ARBA00022481"/>
    </source>
</evidence>
<comment type="subunit">
    <text evidence="9">Type II secretion is composed of four main components: the outer membrane complex, the inner membrane complex, the cytoplasmic secretion ATPase and the periplasm-spanning pseudopilus.</text>
</comment>
<dbReference type="Proteomes" id="UP000011021">
    <property type="component" value="Unassembled WGS sequence"/>
</dbReference>
<evidence type="ECO:0000256" key="3">
    <source>
        <dbReference type="ARBA" id="ARBA00022475"/>
    </source>
</evidence>
<keyword evidence="12" id="KW-1185">Reference proteome</keyword>
<evidence type="ECO:0000256" key="6">
    <source>
        <dbReference type="ARBA" id="ARBA00022692"/>
    </source>
</evidence>
<comment type="function">
    <text evidence="9">Component of the type II secretion system required for the energy-dependent secretion of extracellular factors such as proteases and toxins from the periplasm.</text>
</comment>
<comment type="PTM">
    <text evidence="9">Cleaved by prepilin peptidase.</text>
</comment>
<comment type="similarity">
    <text evidence="2 9">Belongs to the GSP I family.</text>
</comment>
<dbReference type="InterPro" id="IPR003413">
    <property type="entry name" value="T2SS_GspI_C"/>
</dbReference>
<dbReference type="STRING" id="887898.HMPREF0551_1158"/>
<dbReference type="eggNOG" id="COG2165">
    <property type="taxonomic scope" value="Bacteria"/>
</dbReference>
<dbReference type="HOGENOM" id="CLU_121289_2_1_4"/>
<evidence type="ECO:0000313" key="11">
    <source>
        <dbReference type="EMBL" id="EFV95200.1"/>
    </source>
</evidence>
<protein>
    <recommendedName>
        <fullName evidence="9">Type II secretion system protein I</fullName>
        <shortName evidence="9">T2SS minor pseudopilin I</shortName>
    </recommendedName>
</protein>
<feature type="transmembrane region" description="Helical" evidence="9">
    <location>
        <begin position="27"/>
        <end position="48"/>
    </location>
</feature>
<dbReference type="RefSeq" id="WP_005673399.1">
    <property type="nucleotide sequence ID" value="NZ_CP146288.1"/>
</dbReference>
<dbReference type="NCBIfam" id="TIGR01707">
    <property type="entry name" value="gspI"/>
    <property type="match status" value="1"/>
</dbReference>
<accession>E7RWU6</accession>
<organism evidence="11 12">
    <name type="scientific">Lautropia mirabilis ATCC 51599</name>
    <dbReference type="NCBI Taxonomy" id="887898"/>
    <lineage>
        <taxon>Bacteria</taxon>
        <taxon>Pseudomonadati</taxon>
        <taxon>Pseudomonadota</taxon>
        <taxon>Betaproteobacteria</taxon>
        <taxon>Burkholderiales</taxon>
        <taxon>Burkholderiaceae</taxon>
        <taxon>Lautropia</taxon>
    </lineage>
</organism>
<keyword evidence="8 9" id="KW-0472">Membrane</keyword>
<dbReference type="Gene3D" id="3.30.1300.30">
    <property type="entry name" value="GSPII I/J protein-like"/>
    <property type="match status" value="1"/>
</dbReference>
<evidence type="ECO:0000259" key="10">
    <source>
        <dbReference type="Pfam" id="PF02501"/>
    </source>
</evidence>
<dbReference type="InterPro" id="IPR010052">
    <property type="entry name" value="T2SS_protein-GspI"/>
</dbReference>
<keyword evidence="3" id="KW-1003">Cell membrane</keyword>
<keyword evidence="4 9" id="KW-0488">Methylation</keyword>
<evidence type="ECO:0000256" key="5">
    <source>
        <dbReference type="ARBA" id="ARBA00022519"/>
    </source>
</evidence>
<comment type="caution">
    <text evidence="11">The sequence shown here is derived from an EMBL/GenBank/DDBJ whole genome shotgun (WGS) entry which is preliminary data.</text>
</comment>
<comment type="subcellular location">
    <subcellularLocation>
        <location evidence="1 9">Cell inner membrane</location>
        <topology evidence="1 9">Single-pass membrane protein</topology>
    </subcellularLocation>
</comment>
<dbReference type="GO" id="GO:0015628">
    <property type="term" value="P:protein secretion by the type II secretion system"/>
    <property type="evidence" value="ECO:0007669"/>
    <property type="project" value="UniProtKB-UniRule"/>
</dbReference>
<evidence type="ECO:0000256" key="8">
    <source>
        <dbReference type="ARBA" id="ARBA00023136"/>
    </source>
</evidence>
<feature type="domain" description="Type II secretion system protein GspI C-terminal" evidence="10">
    <location>
        <begin position="61"/>
        <end position="131"/>
    </location>
</feature>
<gene>
    <name evidence="11" type="primary">gspI</name>
    <name evidence="11" type="ORF">HMPREF0551_1158</name>
</gene>
<dbReference type="InterPro" id="IPR045584">
    <property type="entry name" value="Pilin-like"/>
</dbReference>
<dbReference type="PROSITE" id="PS00409">
    <property type="entry name" value="PROKAR_NTER_METHYL"/>
    <property type="match status" value="1"/>
</dbReference>
<dbReference type="SUPFAM" id="SSF54523">
    <property type="entry name" value="Pili subunits"/>
    <property type="match status" value="1"/>
</dbReference>
<dbReference type="GO" id="GO:0005886">
    <property type="term" value="C:plasma membrane"/>
    <property type="evidence" value="ECO:0007669"/>
    <property type="project" value="UniProtKB-SubCell"/>
</dbReference>
<sequence>MPLFLQPTIFSRSACLSDRTGRAAHRGFTLIEVLVALTIISIALMASLRAVGSITASSADLRARTLAQWSAENRLTEIRVRHEFPAVGRRNFDCPQGDLTLLCQEDVYTTANPNFRRIEIQVFDPAQSGQTVGGSREGGRLARLLGFAVVDNNTAR</sequence>
<dbReference type="Pfam" id="PF02501">
    <property type="entry name" value="T2SSI"/>
    <property type="match status" value="1"/>
</dbReference>
<evidence type="ECO:0000313" key="12">
    <source>
        <dbReference type="Proteomes" id="UP000011021"/>
    </source>
</evidence>
<dbReference type="NCBIfam" id="TIGR02532">
    <property type="entry name" value="IV_pilin_GFxxxE"/>
    <property type="match status" value="1"/>
</dbReference>
<dbReference type="Pfam" id="PF07963">
    <property type="entry name" value="N_methyl"/>
    <property type="match status" value="1"/>
</dbReference>
<evidence type="ECO:0000256" key="7">
    <source>
        <dbReference type="ARBA" id="ARBA00022989"/>
    </source>
</evidence>
<keyword evidence="5 9" id="KW-0997">Cell inner membrane</keyword>
<evidence type="ECO:0000256" key="2">
    <source>
        <dbReference type="ARBA" id="ARBA00008358"/>
    </source>
</evidence>
<keyword evidence="6 9" id="KW-0812">Transmembrane</keyword>
<evidence type="ECO:0000256" key="9">
    <source>
        <dbReference type="RuleBase" id="RU368030"/>
    </source>
</evidence>
<dbReference type="PANTHER" id="PTHR38779:SF2">
    <property type="entry name" value="TYPE II SECRETION SYSTEM PROTEIN I-RELATED"/>
    <property type="match status" value="1"/>
</dbReference>
<dbReference type="PANTHER" id="PTHR38779">
    <property type="entry name" value="TYPE II SECRETION SYSTEM PROTEIN I-RELATED"/>
    <property type="match status" value="1"/>
</dbReference>
<dbReference type="EMBL" id="AEQP01000004">
    <property type="protein sequence ID" value="EFV95200.1"/>
    <property type="molecule type" value="Genomic_DNA"/>
</dbReference>
<name>E7RWU6_9BURK</name>
<dbReference type="InterPro" id="IPR012902">
    <property type="entry name" value="N_methyl_site"/>
</dbReference>